<organism evidence="1 2">
    <name type="scientific">Sinorhizobium meliloti (strain SM11)</name>
    <dbReference type="NCBI Taxonomy" id="707241"/>
    <lineage>
        <taxon>Bacteria</taxon>
        <taxon>Pseudomonadati</taxon>
        <taxon>Pseudomonadota</taxon>
        <taxon>Alphaproteobacteria</taxon>
        <taxon>Hyphomicrobiales</taxon>
        <taxon>Rhizobiaceae</taxon>
        <taxon>Sinorhizobium/Ensifer group</taxon>
        <taxon>Sinorhizobium</taxon>
    </lineage>
</organism>
<accession>F7XCU8</accession>
<protein>
    <submittedName>
        <fullName evidence="1">Uncharacterized protein</fullName>
    </submittedName>
</protein>
<gene>
    <name evidence="1" type="ordered locus">SM11_pC1650</name>
</gene>
<name>F7XCU8_SINMM</name>
<dbReference type="AlphaFoldDB" id="F7XCU8"/>
<dbReference type="EMBL" id="CP001831">
    <property type="protein sequence ID" value="AEH82723.1"/>
    <property type="molecule type" value="Genomic_DNA"/>
</dbReference>
<proteinExistence type="predicted"/>
<sequence>MVQSGLADKNLSPQVTRLANWHSAWLLTLKRDHDGAIAAMNKAIAPHPIMPSPSLMQEVSSYMPVSPKRRWS</sequence>
<evidence type="ECO:0000313" key="1">
    <source>
        <dbReference type="EMBL" id="AEH82723.1"/>
    </source>
</evidence>
<geneLocation type="plasmid" evidence="1 2">
    <name>pSmeSM11c</name>
</geneLocation>
<keyword evidence="1" id="KW-0614">Plasmid</keyword>
<dbReference type="Proteomes" id="UP000009045">
    <property type="component" value="Plasmid pSmeSM11c"/>
</dbReference>
<reference evidence="1 2" key="1">
    <citation type="journal article" date="2011" name="J. Biotechnol.">
        <title>The complete genome sequence of the dominant Sinorhizobium meliloti field isolate SM11 extends the S. meliloti pan-genome.</title>
        <authorList>
            <person name="Schneiker-Bekel S."/>
            <person name="Wibberg D."/>
            <person name="Bekel T."/>
            <person name="Blom J."/>
            <person name="Linke B."/>
            <person name="Neuweger H."/>
            <person name="Stiens M."/>
            <person name="Vorholter F.J."/>
            <person name="Weidner S."/>
            <person name="Goesmann A."/>
            <person name="Puhler A."/>
            <person name="Schluter A."/>
        </authorList>
    </citation>
    <scope>NUCLEOTIDE SEQUENCE [LARGE SCALE GENOMIC DNA]</scope>
    <source>
        <strain evidence="1 2">SM11</strain>
        <plasmid evidence="2">pSmeSM11c</plasmid>
    </source>
</reference>
<dbReference type="HOGENOM" id="CLU_2720187_0_0_5"/>
<dbReference type="KEGG" id="smx:SM11_pC1650"/>
<evidence type="ECO:0000313" key="2">
    <source>
        <dbReference type="Proteomes" id="UP000009045"/>
    </source>
</evidence>